<keyword evidence="1" id="KW-0472">Membrane</keyword>
<reference evidence="2" key="1">
    <citation type="submission" date="2024-03" db="EMBL/GenBank/DDBJ databases">
        <title>Complete genome sequence of Sulfurisphaera javensis strain KD-1.</title>
        <authorList>
            <person name="Sakai H."/>
            <person name="Nur N."/>
            <person name="Suwanto A."/>
            <person name="Kurosawa N."/>
        </authorList>
    </citation>
    <scope>NUCLEOTIDE SEQUENCE</scope>
    <source>
        <strain evidence="2">KD-1</strain>
    </source>
</reference>
<dbReference type="EMBL" id="AP031322">
    <property type="protein sequence ID" value="BFH73160.1"/>
    <property type="molecule type" value="Genomic_DNA"/>
</dbReference>
<feature type="transmembrane region" description="Helical" evidence="1">
    <location>
        <begin position="148"/>
        <end position="169"/>
    </location>
</feature>
<evidence type="ECO:0000256" key="1">
    <source>
        <dbReference type="SAM" id="Phobius"/>
    </source>
</evidence>
<keyword evidence="1" id="KW-1133">Transmembrane helix</keyword>
<proteinExistence type="predicted"/>
<name>A0AAT9GQE5_9CREN</name>
<accession>A0AAT9GQE5</accession>
<feature type="transmembrane region" description="Helical" evidence="1">
    <location>
        <begin position="115"/>
        <end position="142"/>
    </location>
</feature>
<organism evidence="2">
    <name type="scientific">Sulfurisphaera javensis</name>
    <dbReference type="NCBI Taxonomy" id="2049879"/>
    <lineage>
        <taxon>Archaea</taxon>
        <taxon>Thermoproteota</taxon>
        <taxon>Thermoprotei</taxon>
        <taxon>Sulfolobales</taxon>
        <taxon>Sulfolobaceae</taxon>
        <taxon>Sulfurisphaera</taxon>
    </lineage>
</organism>
<dbReference type="AlphaFoldDB" id="A0AAT9GQE5"/>
<feature type="transmembrane region" description="Helical" evidence="1">
    <location>
        <begin position="77"/>
        <end position="103"/>
    </location>
</feature>
<feature type="transmembrane region" description="Helical" evidence="1">
    <location>
        <begin position="46"/>
        <end position="65"/>
    </location>
</feature>
<sequence length="176" mass="19819">MTRKKIVLLNKEKCSLKLRRERFSESLNCSSDEGEPLSFKVEMESVMKAVLSGLIGGIAELVFFVNDFDVFSTISFHILHISSIFLGILLHLIASMVVFLVAVKILESVKIRSCNYLSAFILGLLLGSAVLSLFSLPIHLLIFPIKITLSYVMAHIFYGVISYFTYFTLTKSKKVR</sequence>
<keyword evidence="1" id="KW-0812">Transmembrane</keyword>
<dbReference type="KEGG" id="sjv:SJAV_11040"/>
<protein>
    <submittedName>
        <fullName evidence="2">Uncharacterized protein</fullName>
    </submittedName>
</protein>
<gene>
    <name evidence="2" type="ORF">SJAV_11040</name>
</gene>
<evidence type="ECO:0000313" key="2">
    <source>
        <dbReference type="EMBL" id="BFH73160.1"/>
    </source>
</evidence>